<dbReference type="EMBL" id="BLLN01000005">
    <property type="protein sequence ID" value="GFH72973.1"/>
    <property type="molecule type" value="Genomic_DNA"/>
</dbReference>
<dbReference type="Proteomes" id="UP000472710">
    <property type="component" value="Unassembled WGS sequence"/>
</dbReference>
<evidence type="ECO:0000313" key="2">
    <source>
        <dbReference type="Proteomes" id="UP000472710"/>
    </source>
</evidence>
<protein>
    <submittedName>
        <fullName evidence="1">Uncharacterized protein</fullName>
    </submittedName>
</protein>
<comment type="caution">
    <text evidence="1">The sequence shown here is derived from an EMBL/GenBank/DDBJ whole genome shotgun (WGS) entry which is preliminary data.</text>
</comment>
<evidence type="ECO:0000313" key="1">
    <source>
        <dbReference type="EMBL" id="GFH72973.1"/>
    </source>
</evidence>
<keyword evidence="2" id="KW-1185">Reference proteome</keyword>
<sequence>MRRAWVAWEGLVAVMSRRPASASKEVAVVWRARAGATAAAMSGPWSQMVPPEAGAV</sequence>
<name>A0ABQ1CRZ3_STRDI</name>
<gene>
    <name evidence="1" type="ORF">Sdia_37410</name>
</gene>
<organism evidence="1 2">
    <name type="scientific">Streptomyces diastaticus subsp. diastaticus</name>
    <dbReference type="NCBI Taxonomy" id="68040"/>
    <lineage>
        <taxon>Bacteria</taxon>
        <taxon>Bacillati</taxon>
        <taxon>Actinomycetota</taxon>
        <taxon>Actinomycetes</taxon>
        <taxon>Kitasatosporales</taxon>
        <taxon>Streptomycetaceae</taxon>
        <taxon>Streptomyces</taxon>
        <taxon>Streptomyces diastaticus group</taxon>
    </lineage>
</organism>
<proteinExistence type="predicted"/>
<accession>A0ABQ1CRZ3</accession>
<reference evidence="1 2" key="1">
    <citation type="submission" date="2020-02" db="EMBL/GenBank/DDBJ databases">
        <title>Whole genome shotgun sequence of Streptomyces diastaticus subsp. diastaticus NBRC 13412.</title>
        <authorList>
            <person name="Ichikawa N."/>
            <person name="Komaki H."/>
            <person name="Tamura T."/>
        </authorList>
    </citation>
    <scope>NUCLEOTIDE SEQUENCE [LARGE SCALE GENOMIC DNA]</scope>
    <source>
        <strain evidence="1 2">NBRC 13412</strain>
    </source>
</reference>